<organism evidence="3 4">
    <name type="scientific">Alsobacter soli</name>
    <dbReference type="NCBI Taxonomy" id="2109933"/>
    <lineage>
        <taxon>Bacteria</taxon>
        <taxon>Pseudomonadati</taxon>
        <taxon>Pseudomonadota</taxon>
        <taxon>Alphaproteobacteria</taxon>
        <taxon>Hyphomicrobiales</taxon>
        <taxon>Alsobacteraceae</taxon>
        <taxon>Alsobacter</taxon>
    </lineage>
</organism>
<sequence length="104" mass="11632">MLDDDMDMGTASLPEIPPPPRPGDRFKVEARAWLAAAQFSIALAMATLETTPDEDAVLDGLLDETVHEQLGQAKGYVADLERDLLRARENLEAYRRTREFTTEN</sequence>
<keyword evidence="4" id="KW-1185">Reference proteome</keyword>
<reference evidence="4" key="1">
    <citation type="submission" date="2018-03" db="EMBL/GenBank/DDBJ databases">
        <authorList>
            <person name="Sun L."/>
            <person name="Liu H."/>
            <person name="Chen W."/>
            <person name="Huang K."/>
            <person name="Liu W."/>
            <person name="Gao X."/>
        </authorList>
    </citation>
    <scope>NUCLEOTIDE SEQUENCE [LARGE SCALE GENOMIC DNA]</scope>
    <source>
        <strain evidence="4">SH9</strain>
    </source>
</reference>
<name>A0A2T1HM37_9HYPH</name>
<keyword evidence="1" id="KW-0175">Coiled coil</keyword>
<gene>
    <name evidence="3" type="ORF">SLNSH_22815</name>
</gene>
<evidence type="ECO:0000313" key="3">
    <source>
        <dbReference type="EMBL" id="PSC02696.1"/>
    </source>
</evidence>
<accession>A0A2T1HM37</accession>
<comment type="caution">
    <text evidence="3">The sequence shown here is derived from an EMBL/GenBank/DDBJ whole genome shotgun (WGS) entry which is preliminary data.</text>
</comment>
<evidence type="ECO:0000256" key="2">
    <source>
        <dbReference type="SAM" id="MobiDB-lite"/>
    </source>
</evidence>
<dbReference type="AlphaFoldDB" id="A0A2T1HM37"/>
<evidence type="ECO:0000313" key="4">
    <source>
        <dbReference type="Proteomes" id="UP000239772"/>
    </source>
</evidence>
<dbReference type="RefSeq" id="WP_106340344.1">
    <property type="nucleotide sequence ID" value="NZ_PVZS01000041.1"/>
</dbReference>
<dbReference type="Proteomes" id="UP000239772">
    <property type="component" value="Unassembled WGS sequence"/>
</dbReference>
<proteinExistence type="predicted"/>
<feature type="coiled-coil region" evidence="1">
    <location>
        <begin position="77"/>
        <end position="104"/>
    </location>
</feature>
<dbReference type="EMBL" id="PVZS01000041">
    <property type="protein sequence ID" value="PSC02696.1"/>
    <property type="molecule type" value="Genomic_DNA"/>
</dbReference>
<feature type="region of interest" description="Disordered" evidence="2">
    <location>
        <begin position="1"/>
        <end position="24"/>
    </location>
</feature>
<evidence type="ECO:0000256" key="1">
    <source>
        <dbReference type="SAM" id="Coils"/>
    </source>
</evidence>
<protein>
    <submittedName>
        <fullName evidence="3">Uncharacterized protein</fullName>
    </submittedName>
</protein>